<proteinExistence type="predicted"/>
<evidence type="ECO:0000313" key="3">
    <source>
        <dbReference type="EMBL" id="PWD52043.1"/>
    </source>
</evidence>
<feature type="region of interest" description="Disordered" evidence="1">
    <location>
        <begin position="710"/>
        <end position="743"/>
    </location>
</feature>
<dbReference type="AlphaFoldDB" id="A0A2U1ZYP1"/>
<feature type="domain" description="MobA/VirD2-like nuclease" evidence="2">
    <location>
        <begin position="90"/>
        <end position="182"/>
    </location>
</feature>
<keyword evidence="4" id="KW-1185">Reference proteome</keyword>
<organism evidence="3 4">
    <name type="scientific">Serinibacter arcticus</name>
    <dbReference type="NCBI Taxonomy" id="1655435"/>
    <lineage>
        <taxon>Bacteria</taxon>
        <taxon>Bacillati</taxon>
        <taxon>Actinomycetota</taxon>
        <taxon>Actinomycetes</taxon>
        <taxon>Micrococcales</taxon>
        <taxon>Beutenbergiaceae</taxon>
        <taxon>Serinibacter</taxon>
    </lineage>
</organism>
<sequence>MVTISAQSTRTSAAVIRYVMKDPVAISAINSPVVLFEQRLRQVRVQHGKDGVRAKVEVDERGRARRGVDGSAIVVTDSRGHTIYEARYLQAYCLVQSFGPDELDPDDPASWEQAQELGRALAQDRFSGHPVLIVTEVNGRSGCVHNHIVVGAIHVQTGLSLDSNVVTHARLALHHDRVLREHCFEQRRDMQAITAAAQTQINALRARAEADMPLGISATQRRRRLLAAENYVRLKGVAGTSSTQDREYRRRREFDRYLLREQDRAAALDIGVDPEPERFSEIELEARIRSALSDPRSQSWETLSDAAREYRVTIEQRGKDVSYGQMLIQPDGTVAEPSRAHLRRGGQPGSGKGLGDGFRLTDVEAAIQRNVAQHQAATTADLLLPAVAELRAQQQELDRRMSVRRAESSARLAELEAAIDTDVAALEGRIAHRREVLAAEHADVSRAQRTILDNPPTAYRGMSSELLADLADEKVIVRSAWIGPLRSIREANLEAMRDQHELSRDEAAYLDVLWRSLDCPTTADERGKPVVSVSVSVSPPVPVVTTHEQDSGPVVADSASASPALVGEPNVASAVSDQPLEQTPPSASGTDTAQDTNARAPISSVIRAVASARQHHRSKVRQIRATTDNMQSRLDGLAELEETWHGRLPSTLDQRRAFEQTANQIGIGDAVLARVQAHLDPQLHAVLTQRVEQARAHDASIERLKKLDRARPGLARAAQRDPSGSGPRRLRTNLSDARFEQGYQQRIRADRSAGIYDPRPRERMEYLKLKTAAAAAELQETEHQPQTDDEIQ</sequence>
<dbReference type="Proteomes" id="UP000245166">
    <property type="component" value="Unassembled WGS sequence"/>
</dbReference>
<comment type="caution">
    <text evidence="3">The sequence shown here is derived from an EMBL/GenBank/DDBJ whole genome shotgun (WGS) entry which is preliminary data.</text>
</comment>
<feature type="region of interest" description="Disordered" evidence="1">
    <location>
        <begin position="569"/>
        <end position="598"/>
    </location>
</feature>
<dbReference type="Pfam" id="PF03432">
    <property type="entry name" value="Relaxase"/>
    <property type="match status" value="1"/>
</dbReference>
<dbReference type="OrthoDB" id="4900148at2"/>
<accession>A0A2U1ZYP1</accession>
<dbReference type="RefSeq" id="WP_109230426.1">
    <property type="nucleotide sequence ID" value="NZ_PYHR01000002.1"/>
</dbReference>
<feature type="compositionally biased region" description="Polar residues" evidence="1">
    <location>
        <begin position="573"/>
        <end position="597"/>
    </location>
</feature>
<protein>
    <recommendedName>
        <fullName evidence="2">MobA/VirD2-like nuclease domain-containing protein</fullName>
    </recommendedName>
</protein>
<evidence type="ECO:0000256" key="1">
    <source>
        <dbReference type="SAM" id="MobiDB-lite"/>
    </source>
</evidence>
<evidence type="ECO:0000313" key="4">
    <source>
        <dbReference type="Proteomes" id="UP000245166"/>
    </source>
</evidence>
<dbReference type="EMBL" id="PYHR01000002">
    <property type="protein sequence ID" value="PWD52043.1"/>
    <property type="molecule type" value="Genomic_DNA"/>
</dbReference>
<dbReference type="InterPro" id="IPR005094">
    <property type="entry name" value="Endonuclease_MobA/VirD2"/>
</dbReference>
<evidence type="ECO:0000259" key="2">
    <source>
        <dbReference type="Pfam" id="PF03432"/>
    </source>
</evidence>
<reference evidence="3 4" key="1">
    <citation type="submission" date="2018-03" db="EMBL/GenBank/DDBJ databases">
        <title>Genome assembly of novel Miniimonas species PCH200.</title>
        <authorList>
            <person name="Thakur V."/>
            <person name="Kumar V."/>
            <person name="Singh D."/>
        </authorList>
    </citation>
    <scope>NUCLEOTIDE SEQUENCE [LARGE SCALE GENOMIC DNA]</scope>
    <source>
        <strain evidence="3 4">PCH200</strain>
    </source>
</reference>
<name>A0A2U1ZYP1_9MICO</name>
<gene>
    <name evidence="3" type="ORF">C8046_16725</name>
</gene>